<name>A0A0D1LSK7_9LACO</name>
<protein>
    <submittedName>
        <fullName evidence="2">Uncharacterized protein</fullName>
    </submittedName>
</protein>
<dbReference type="Proteomes" id="UP000032289">
    <property type="component" value="Unassembled WGS sequence"/>
</dbReference>
<evidence type="ECO:0000313" key="2">
    <source>
        <dbReference type="EMBL" id="KIU21457.1"/>
    </source>
</evidence>
<dbReference type="AlphaFoldDB" id="A0A0D1LSK7"/>
<evidence type="ECO:0000313" key="3">
    <source>
        <dbReference type="Proteomes" id="UP000032289"/>
    </source>
</evidence>
<evidence type="ECO:0000256" key="1">
    <source>
        <dbReference type="SAM" id="MobiDB-lite"/>
    </source>
</evidence>
<accession>A0A0D1LSK7</accession>
<dbReference type="EMBL" id="JWHT01000048">
    <property type="protein sequence ID" value="KIU21457.1"/>
    <property type="molecule type" value="Genomic_DNA"/>
</dbReference>
<dbReference type="PATRIC" id="fig|137591.24.peg.1876"/>
<reference evidence="2 3" key="1">
    <citation type="journal article" date="2015" name="Microbiology (Mosc.)">
        <title>Genomics of the Weissella cibaria species with an examination of its metabolic traits.</title>
        <authorList>
            <person name="Lynch K.M."/>
            <person name="Lucid A."/>
            <person name="Arendt E.K."/>
            <person name="Sleator R.D."/>
            <person name="Lucey B."/>
            <person name="Coffey A."/>
        </authorList>
    </citation>
    <scope>NUCLEOTIDE SEQUENCE [LARGE SCALE GENOMIC DNA]</scope>
    <source>
        <strain evidence="2 3">AB3b</strain>
    </source>
</reference>
<gene>
    <name evidence="2" type="ORF">ab3b_01933</name>
</gene>
<sequence length="144" mass="15558">MVDRRPIVFYERLMNTYDGQVAALMAAKTSYILLATEDTDAVNLSSASVTVETPVQATMVTPRQQVAVEVLQPCVVPTMPELPEVETLVEQSKPVDPAPVKQTPVASTPTKPHKVKTGLGLSLDDILSEEASVAARGDSQYFDN</sequence>
<proteinExistence type="predicted"/>
<organism evidence="2 3">
    <name type="scientific">Weissella cibaria</name>
    <dbReference type="NCBI Taxonomy" id="137591"/>
    <lineage>
        <taxon>Bacteria</taxon>
        <taxon>Bacillati</taxon>
        <taxon>Bacillota</taxon>
        <taxon>Bacilli</taxon>
        <taxon>Lactobacillales</taxon>
        <taxon>Lactobacillaceae</taxon>
        <taxon>Weissella</taxon>
    </lineage>
</organism>
<comment type="caution">
    <text evidence="2">The sequence shown here is derived from an EMBL/GenBank/DDBJ whole genome shotgun (WGS) entry which is preliminary data.</text>
</comment>
<feature type="region of interest" description="Disordered" evidence="1">
    <location>
        <begin position="88"/>
        <end position="117"/>
    </location>
</feature>
<dbReference type="RefSeq" id="WP_043941701.1">
    <property type="nucleotide sequence ID" value="NZ_JWHT01000048.1"/>
</dbReference>